<evidence type="ECO:0000256" key="1">
    <source>
        <dbReference type="SAM" id="MobiDB-lite"/>
    </source>
</evidence>
<sequence length="97" mass="10853">MEGTIDGLLTMWECEVENMSNAQRELQRGGHGMPMSAFHRTLEGLAQNAVAANPDLLQVIALEEIQRMQVEAGQEEPNVPEEPEGPKEPEEQRQVEQ</sequence>
<dbReference type="AlphaFoldDB" id="A0AAU9G389"/>
<gene>
    <name evidence="2" type="ORF">DMAD_01640</name>
</gene>
<reference evidence="2 3" key="1">
    <citation type="submission" date="2024-02" db="EMBL/GenBank/DDBJ databases">
        <title>A chromosome-level genome assembly of Drosophila madeirensis, a fruit fly species endemic to Madeira island.</title>
        <authorList>
            <person name="Tomihara K."/>
            <person name="Llopart A."/>
            <person name="Yamamoto D."/>
        </authorList>
    </citation>
    <scope>NUCLEOTIDE SEQUENCE [LARGE SCALE GENOMIC DNA]</scope>
    <source>
        <strain evidence="2 3">RF1</strain>
    </source>
</reference>
<feature type="compositionally biased region" description="Basic and acidic residues" evidence="1">
    <location>
        <begin position="84"/>
        <end position="97"/>
    </location>
</feature>
<feature type="region of interest" description="Disordered" evidence="1">
    <location>
        <begin position="70"/>
        <end position="97"/>
    </location>
</feature>
<name>A0AAU9G389_DROMD</name>
<organism evidence="2 3">
    <name type="scientific">Drosophila madeirensis</name>
    <name type="common">Fruit fly</name>
    <dbReference type="NCBI Taxonomy" id="30013"/>
    <lineage>
        <taxon>Eukaryota</taxon>
        <taxon>Metazoa</taxon>
        <taxon>Ecdysozoa</taxon>
        <taxon>Arthropoda</taxon>
        <taxon>Hexapoda</taxon>
        <taxon>Insecta</taxon>
        <taxon>Pterygota</taxon>
        <taxon>Neoptera</taxon>
        <taxon>Endopterygota</taxon>
        <taxon>Diptera</taxon>
        <taxon>Brachycera</taxon>
        <taxon>Muscomorpha</taxon>
        <taxon>Ephydroidea</taxon>
        <taxon>Drosophilidae</taxon>
        <taxon>Drosophila</taxon>
        <taxon>Sophophora</taxon>
    </lineage>
</organism>
<proteinExistence type="predicted"/>
<accession>A0AAU9G389</accession>
<evidence type="ECO:0000313" key="3">
    <source>
        <dbReference type="Proteomes" id="UP001500889"/>
    </source>
</evidence>
<dbReference type="EMBL" id="AP029266">
    <property type="protein sequence ID" value="BFG02030.1"/>
    <property type="molecule type" value="Genomic_DNA"/>
</dbReference>
<protein>
    <submittedName>
        <fullName evidence="2">RNA polymerase II degradation factor 1-like</fullName>
    </submittedName>
</protein>
<evidence type="ECO:0000313" key="2">
    <source>
        <dbReference type="EMBL" id="BFG02030.1"/>
    </source>
</evidence>
<keyword evidence="3" id="KW-1185">Reference proteome</keyword>
<dbReference type="Proteomes" id="UP001500889">
    <property type="component" value="Chromosome A"/>
</dbReference>